<protein>
    <recommendedName>
        <fullName evidence="3">DDE Tnp4 domain-containing protein</fullName>
    </recommendedName>
</protein>
<dbReference type="STRING" id="2903.R1DQM4"/>
<comment type="cofactor">
    <cofactor evidence="1">
        <name>a divalent metal cation</name>
        <dbReference type="ChEBI" id="CHEBI:60240"/>
    </cofactor>
</comment>
<evidence type="ECO:0000256" key="1">
    <source>
        <dbReference type="ARBA" id="ARBA00001968"/>
    </source>
</evidence>
<feature type="domain" description="DDE Tnp4" evidence="3">
    <location>
        <begin position="194"/>
        <end position="340"/>
    </location>
</feature>
<dbReference type="KEGG" id="ehx:EMIHUDRAFT_109634"/>
<dbReference type="Pfam" id="PF13359">
    <property type="entry name" value="DDE_Tnp_4"/>
    <property type="match status" value="1"/>
</dbReference>
<dbReference type="HOGENOM" id="CLU_059042_0_0_1"/>
<dbReference type="RefSeq" id="XP_005790272.1">
    <property type="nucleotide sequence ID" value="XM_005790215.1"/>
</dbReference>
<reference evidence="4" key="2">
    <citation type="submission" date="2024-10" db="UniProtKB">
        <authorList>
            <consortium name="EnsemblProtists"/>
        </authorList>
    </citation>
    <scope>IDENTIFICATION</scope>
</reference>
<dbReference type="GO" id="GO:0046872">
    <property type="term" value="F:metal ion binding"/>
    <property type="evidence" value="ECO:0007669"/>
    <property type="project" value="UniProtKB-KW"/>
</dbReference>
<name>A0A0D3KQ08_EMIH1</name>
<sequence length="410" mass="46133">MPSRAYFLGELLESKFFFGMANMLDSDSESDLDVQDELVVTGVEPLMRRRTQEIGPERLSVARLQREAAARGHAGDDVSSATYQNYGFHLRWLPIVIAALMVPAVIQTVGGHLFTGEEAVLLLLLRFRSDDGFDKMTWTTGRNISALSEVEHVHNTFPHLVNHRSFSSWSPHFHQFAQAFTDYGLPIQNLIGFIDGKLWAVCRPGRYQNVLYSGHKRIHGIKTQGIIFPNGMQPYPFGPVNGSRHDSTVLSRSRIVQILHDLCRGGPFAWMPGGLGQDYCLFGDSAYPISAFLWRMYKGAMTPAQQFFNSTMSPARVTVEWGFGKIVNLWPFLDYRKKSKARPLTPPHTHALQVLLSPVGLYFPVANVLTNMHTCLARGNIVSYEFGLAPPELHEYMRGGPYSCEPHDIF</sequence>
<organism evidence="4 5">
    <name type="scientific">Emiliania huxleyi (strain CCMP1516)</name>
    <dbReference type="NCBI Taxonomy" id="280463"/>
    <lineage>
        <taxon>Eukaryota</taxon>
        <taxon>Haptista</taxon>
        <taxon>Haptophyta</taxon>
        <taxon>Prymnesiophyceae</taxon>
        <taxon>Isochrysidales</taxon>
        <taxon>Noelaerhabdaceae</taxon>
        <taxon>Emiliania</taxon>
    </lineage>
</organism>
<proteinExistence type="predicted"/>
<dbReference type="GeneID" id="17283113"/>
<dbReference type="AlphaFoldDB" id="A0A0D3KQ08"/>
<keyword evidence="5" id="KW-1185">Reference proteome</keyword>
<evidence type="ECO:0000313" key="5">
    <source>
        <dbReference type="Proteomes" id="UP000013827"/>
    </source>
</evidence>
<evidence type="ECO:0000256" key="2">
    <source>
        <dbReference type="ARBA" id="ARBA00022723"/>
    </source>
</evidence>
<dbReference type="PaxDb" id="2903-EOD37843"/>
<keyword evidence="2" id="KW-0479">Metal-binding</keyword>
<dbReference type="EnsemblProtists" id="EOD37843">
    <property type="protein sequence ID" value="EOD37843"/>
    <property type="gene ID" value="EMIHUDRAFT_109634"/>
</dbReference>
<dbReference type="eggNOG" id="ENOG502RZYI">
    <property type="taxonomic scope" value="Eukaryota"/>
</dbReference>
<reference evidence="5" key="1">
    <citation type="journal article" date="2013" name="Nature">
        <title>Pan genome of the phytoplankton Emiliania underpins its global distribution.</title>
        <authorList>
            <person name="Read B.A."/>
            <person name="Kegel J."/>
            <person name="Klute M.J."/>
            <person name="Kuo A."/>
            <person name="Lefebvre S.C."/>
            <person name="Maumus F."/>
            <person name="Mayer C."/>
            <person name="Miller J."/>
            <person name="Monier A."/>
            <person name="Salamov A."/>
            <person name="Young J."/>
            <person name="Aguilar M."/>
            <person name="Claverie J.M."/>
            <person name="Frickenhaus S."/>
            <person name="Gonzalez K."/>
            <person name="Herman E.K."/>
            <person name="Lin Y.C."/>
            <person name="Napier J."/>
            <person name="Ogata H."/>
            <person name="Sarno A.F."/>
            <person name="Shmutz J."/>
            <person name="Schroeder D."/>
            <person name="de Vargas C."/>
            <person name="Verret F."/>
            <person name="von Dassow P."/>
            <person name="Valentin K."/>
            <person name="Van de Peer Y."/>
            <person name="Wheeler G."/>
            <person name="Dacks J.B."/>
            <person name="Delwiche C.F."/>
            <person name="Dyhrman S.T."/>
            <person name="Glockner G."/>
            <person name="John U."/>
            <person name="Richards T."/>
            <person name="Worden A.Z."/>
            <person name="Zhang X."/>
            <person name="Grigoriev I.V."/>
            <person name="Allen A.E."/>
            <person name="Bidle K."/>
            <person name="Borodovsky M."/>
            <person name="Bowler C."/>
            <person name="Brownlee C."/>
            <person name="Cock J.M."/>
            <person name="Elias M."/>
            <person name="Gladyshev V.N."/>
            <person name="Groth M."/>
            <person name="Guda C."/>
            <person name="Hadaegh A."/>
            <person name="Iglesias-Rodriguez M.D."/>
            <person name="Jenkins J."/>
            <person name="Jones B.M."/>
            <person name="Lawson T."/>
            <person name="Leese F."/>
            <person name="Lindquist E."/>
            <person name="Lobanov A."/>
            <person name="Lomsadze A."/>
            <person name="Malik S.B."/>
            <person name="Marsh M.E."/>
            <person name="Mackinder L."/>
            <person name="Mock T."/>
            <person name="Mueller-Roeber B."/>
            <person name="Pagarete A."/>
            <person name="Parker M."/>
            <person name="Probert I."/>
            <person name="Quesneville H."/>
            <person name="Raines C."/>
            <person name="Rensing S.A."/>
            <person name="Riano-Pachon D.M."/>
            <person name="Richier S."/>
            <person name="Rokitta S."/>
            <person name="Shiraiwa Y."/>
            <person name="Soanes D.M."/>
            <person name="van der Giezen M."/>
            <person name="Wahlund T.M."/>
            <person name="Williams B."/>
            <person name="Wilson W."/>
            <person name="Wolfe G."/>
            <person name="Wurch L.L."/>
        </authorList>
    </citation>
    <scope>NUCLEOTIDE SEQUENCE</scope>
</reference>
<dbReference type="Proteomes" id="UP000013827">
    <property type="component" value="Unassembled WGS sequence"/>
</dbReference>
<evidence type="ECO:0000313" key="4">
    <source>
        <dbReference type="EnsemblProtists" id="EOD37843"/>
    </source>
</evidence>
<evidence type="ECO:0000259" key="3">
    <source>
        <dbReference type="Pfam" id="PF13359"/>
    </source>
</evidence>
<accession>A0A0D3KQ08</accession>
<dbReference type="InterPro" id="IPR027806">
    <property type="entry name" value="HARBI1_dom"/>
</dbReference>